<dbReference type="PANTHER" id="PTHR24198">
    <property type="entry name" value="ANKYRIN REPEAT AND PROTEIN KINASE DOMAIN-CONTAINING PROTEIN"/>
    <property type="match status" value="1"/>
</dbReference>
<sequence>MSCKKDPGTGSREAVEEAGYEMTPEALFRAAESDDTKALEAMLAGGMTLETKSATGQTALHAAAGAGAIKSIAFLLDKGMPVDVADLGGRTPLMEAVLRSDGATVRHLLAQGADPRAKDVEMYKPLMLAVREGRANMVSELAPYVREDLDDALLVASILGEAEVIDELTNYGASVYARLDDGRTPLMLAAQNGKDDAADMLLAIGANRFGMDSQGRTASDLAREAGHVELADRLADEPIAGDFELSEPAELGAEMVQEMVEHQSEAVAALGDDATTGPATDSGLAATDVGAGVTGTQGDAPGGAPSSGEAGGALGTLPSDPSRGPLEALEGAVVGVKEPSETSGGAVTQPSPLGSQSGGNPDGTTKAEVPIVMRSYREKELPLRVDSTAADAAEVRVAGGDPVTVEQGSTIPGSSLQIVHITRRMQSGKNDGGEPVEVSVVAVKDSKTGVERDLVVGLPALAHDPVALVEDASSGKYYVARTGQQFRSASGEDYLVGDVRPNQIVVENLQTGETTTLPLRGPRG</sequence>
<dbReference type="AlphaFoldDB" id="A0A934RB11"/>
<dbReference type="Gene3D" id="1.25.40.20">
    <property type="entry name" value="Ankyrin repeat-containing domain"/>
    <property type="match status" value="2"/>
</dbReference>
<dbReference type="PROSITE" id="PS50088">
    <property type="entry name" value="ANK_REPEAT"/>
    <property type="match status" value="3"/>
</dbReference>
<dbReference type="SMART" id="SM00248">
    <property type="entry name" value="ANK"/>
    <property type="match status" value="5"/>
</dbReference>
<evidence type="ECO:0000256" key="2">
    <source>
        <dbReference type="ARBA" id="ARBA00023043"/>
    </source>
</evidence>
<comment type="caution">
    <text evidence="5">The sequence shown here is derived from an EMBL/GenBank/DDBJ whole genome shotgun (WGS) entry which is preliminary data.</text>
</comment>
<reference evidence="5" key="1">
    <citation type="submission" date="2021-01" db="EMBL/GenBank/DDBJ databases">
        <title>Modified the classification status of verrucomicrobia.</title>
        <authorList>
            <person name="Feng X."/>
        </authorList>
    </citation>
    <scope>NUCLEOTIDE SEQUENCE</scope>
    <source>
        <strain evidence="5">KCTC 22201</strain>
    </source>
</reference>
<dbReference type="PANTHER" id="PTHR24198:SF165">
    <property type="entry name" value="ANKYRIN REPEAT-CONTAINING PROTEIN-RELATED"/>
    <property type="match status" value="1"/>
</dbReference>
<dbReference type="EMBL" id="JAENII010000002">
    <property type="protein sequence ID" value="MBK1826044.1"/>
    <property type="molecule type" value="Genomic_DNA"/>
</dbReference>
<protein>
    <submittedName>
        <fullName evidence="5">Ankyrin repeat domain-containing protein</fullName>
    </submittedName>
</protein>
<feature type="repeat" description="ANK" evidence="3">
    <location>
        <begin position="55"/>
        <end position="87"/>
    </location>
</feature>
<dbReference type="Proteomes" id="UP000658278">
    <property type="component" value="Unassembled WGS sequence"/>
</dbReference>
<dbReference type="SUPFAM" id="SSF48403">
    <property type="entry name" value="Ankyrin repeat"/>
    <property type="match status" value="1"/>
</dbReference>
<evidence type="ECO:0000256" key="3">
    <source>
        <dbReference type="PROSITE-ProRule" id="PRU00023"/>
    </source>
</evidence>
<dbReference type="RefSeq" id="WP_200276353.1">
    <property type="nucleotide sequence ID" value="NZ_JAENII010000002.1"/>
</dbReference>
<dbReference type="InterPro" id="IPR036770">
    <property type="entry name" value="Ankyrin_rpt-contain_sf"/>
</dbReference>
<feature type="region of interest" description="Disordered" evidence="4">
    <location>
        <begin position="272"/>
        <end position="366"/>
    </location>
</feature>
<evidence type="ECO:0000313" key="5">
    <source>
        <dbReference type="EMBL" id="MBK1826044.1"/>
    </source>
</evidence>
<feature type="compositionally biased region" description="Polar residues" evidence="4">
    <location>
        <begin position="341"/>
        <end position="355"/>
    </location>
</feature>
<gene>
    <name evidence="5" type="ORF">JIN81_03375</name>
</gene>
<name>A0A934RB11_9BACT</name>
<accession>A0A934RB11</accession>
<keyword evidence="1" id="KW-0677">Repeat</keyword>
<keyword evidence="2 3" id="KW-0040">ANK repeat</keyword>
<dbReference type="GO" id="GO:0005737">
    <property type="term" value="C:cytoplasm"/>
    <property type="evidence" value="ECO:0007669"/>
    <property type="project" value="TreeGrafter"/>
</dbReference>
<dbReference type="PROSITE" id="PS50297">
    <property type="entry name" value="ANK_REP_REGION"/>
    <property type="match status" value="3"/>
</dbReference>
<dbReference type="Pfam" id="PF12796">
    <property type="entry name" value="Ank_2"/>
    <property type="match status" value="2"/>
</dbReference>
<evidence type="ECO:0000256" key="4">
    <source>
        <dbReference type="SAM" id="MobiDB-lite"/>
    </source>
</evidence>
<evidence type="ECO:0000313" key="6">
    <source>
        <dbReference type="Proteomes" id="UP000658278"/>
    </source>
</evidence>
<feature type="compositionally biased region" description="Low complexity" evidence="4">
    <location>
        <begin position="298"/>
        <end position="308"/>
    </location>
</feature>
<proteinExistence type="predicted"/>
<evidence type="ECO:0000256" key="1">
    <source>
        <dbReference type="ARBA" id="ARBA00022737"/>
    </source>
</evidence>
<organism evidence="5 6">
    <name type="scientific">Haloferula rosea</name>
    <dbReference type="NCBI Taxonomy" id="490093"/>
    <lineage>
        <taxon>Bacteria</taxon>
        <taxon>Pseudomonadati</taxon>
        <taxon>Verrucomicrobiota</taxon>
        <taxon>Verrucomicrobiia</taxon>
        <taxon>Verrucomicrobiales</taxon>
        <taxon>Verrucomicrobiaceae</taxon>
        <taxon>Haloferula</taxon>
    </lineage>
</organism>
<feature type="repeat" description="ANK" evidence="3">
    <location>
        <begin position="88"/>
        <end position="120"/>
    </location>
</feature>
<keyword evidence="6" id="KW-1185">Reference proteome</keyword>
<dbReference type="InterPro" id="IPR002110">
    <property type="entry name" value="Ankyrin_rpt"/>
</dbReference>
<feature type="repeat" description="ANK" evidence="3">
    <location>
        <begin position="181"/>
        <end position="213"/>
    </location>
</feature>